<dbReference type="Gene3D" id="2.40.128.20">
    <property type="match status" value="1"/>
</dbReference>
<name>A0A8B8I562_VANTA</name>
<reference evidence="3" key="1">
    <citation type="submission" date="2025-08" db="UniProtKB">
        <authorList>
            <consortium name="RefSeq"/>
        </authorList>
    </citation>
    <scope>IDENTIFICATION</scope>
    <source>
        <tissue evidence="3">Whole body</tissue>
    </source>
</reference>
<dbReference type="RefSeq" id="XP_026492120.1">
    <property type="nucleotide sequence ID" value="XM_026636335.2"/>
</dbReference>
<dbReference type="Proteomes" id="UP001652626">
    <property type="component" value="Chromosome 18"/>
</dbReference>
<organism evidence="2 3">
    <name type="scientific">Vanessa tameamea</name>
    <name type="common">Kamehameha butterfly</name>
    <dbReference type="NCBI Taxonomy" id="334116"/>
    <lineage>
        <taxon>Eukaryota</taxon>
        <taxon>Metazoa</taxon>
        <taxon>Ecdysozoa</taxon>
        <taxon>Arthropoda</taxon>
        <taxon>Hexapoda</taxon>
        <taxon>Insecta</taxon>
        <taxon>Pterygota</taxon>
        <taxon>Neoptera</taxon>
        <taxon>Endopterygota</taxon>
        <taxon>Lepidoptera</taxon>
        <taxon>Glossata</taxon>
        <taxon>Ditrysia</taxon>
        <taxon>Papilionoidea</taxon>
        <taxon>Nymphalidae</taxon>
        <taxon>Nymphalinae</taxon>
        <taxon>Vanessa</taxon>
    </lineage>
</organism>
<feature type="chain" id="PRO_5034612818" evidence="1">
    <location>
        <begin position="28"/>
        <end position="186"/>
    </location>
</feature>
<protein>
    <submittedName>
        <fullName evidence="3">Uncharacterized protein LOC113397816</fullName>
    </submittedName>
</protein>
<accession>A0A8B8I562</accession>
<feature type="signal peptide" evidence="1">
    <location>
        <begin position="1"/>
        <end position="27"/>
    </location>
</feature>
<dbReference type="OrthoDB" id="6585768at2759"/>
<gene>
    <name evidence="3" type="primary">LOC113397816</name>
</gene>
<dbReference type="InterPro" id="IPR012674">
    <property type="entry name" value="Calycin"/>
</dbReference>
<sequence>MSRWFYGFFTIFIFVSTDVTCIKNVESEDQCIDYYKTGENFDLNLLAGDWYAVYYWPPIQRRRSSCEVIKFQKANQSEIEPGCENNLPKKDVILKSSYKNNSGKQTNVYYYGEEEVKHQIRSCNLLSKYIFIKLDDEYVMGINCSSGGRGILLTKNQPTDEEVQDVVEDIDIMRGRQGSPDCPLAR</sequence>
<dbReference type="SUPFAM" id="SSF50814">
    <property type="entry name" value="Lipocalins"/>
    <property type="match status" value="1"/>
</dbReference>
<evidence type="ECO:0000313" key="2">
    <source>
        <dbReference type="Proteomes" id="UP001652626"/>
    </source>
</evidence>
<dbReference type="GeneID" id="113397816"/>
<evidence type="ECO:0000313" key="3">
    <source>
        <dbReference type="RefSeq" id="XP_026492120.1"/>
    </source>
</evidence>
<evidence type="ECO:0000256" key="1">
    <source>
        <dbReference type="SAM" id="SignalP"/>
    </source>
</evidence>
<dbReference type="OMA" id="CENISFK"/>
<proteinExistence type="predicted"/>
<keyword evidence="2" id="KW-1185">Reference proteome</keyword>
<keyword evidence="1" id="KW-0732">Signal</keyword>
<dbReference type="AlphaFoldDB" id="A0A8B8I562"/>